<dbReference type="InterPro" id="IPR000291">
    <property type="entry name" value="D-Ala_lig_Van_CS"/>
</dbReference>
<evidence type="ECO:0000256" key="1">
    <source>
        <dbReference type="SAM" id="MobiDB-lite"/>
    </source>
</evidence>
<feature type="region of interest" description="Disordered" evidence="1">
    <location>
        <begin position="1"/>
        <end position="97"/>
    </location>
</feature>
<feature type="non-terminal residue" evidence="2">
    <location>
        <position position="97"/>
    </location>
</feature>
<protein>
    <submittedName>
        <fullName evidence="2">Uncharacterized protein</fullName>
    </submittedName>
</protein>
<reference evidence="2" key="1">
    <citation type="submission" date="2020-02" db="EMBL/GenBank/DDBJ databases">
        <authorList>
            <person name="Meier V. D."/>
        </authorList>
    </citation>
    <scope>NUCLEOTIDE SEQUENCE</scope>
    <source>
        <strain evidence="2">AVDCRST_MAG89</strain>
    </source>
</reference>
<feature type="compositionally biased region" description="Basic residues" evidence="1">
    <location>
        <begin position="24"/>
        <end position="42"/>
    </location>
</feature>
<proteinExistence type="predicted"/>
<dbReference type="PROSITE" id="PS00843">
    <property type="entry name" value="DALA_DALA_LIGASE_1"/>
    <property type="match status" value="1"/>
</dbReference>
<feature type="non-terminal residue" evidence="2">
    <location>
        <position position="1"/>
    </location>
</feature>
<accession>A0A6J4KR01</accession>
<sequence length="97" mass="10658">ARGLPHRPLPAAGRPHVPRDRGRAPVHARRAPLRHPLGRHERRQAPALHPHLPRGRRAPDSAGHLHGGHGENGALPALPGPPAARERRYSLRSRLQL</sequence>
<dbReference type="AlphaFoldDB" id="A0A6J4KR01"/>
<dbReference type="EMBL" id="CADCTV010000275">
    <property type="protein sequence ID" value="CAA9312981.1"/>
    <property type="molecule type" value="Genomic_DNA"/>
</dbReference>
<evidence type="ECO:0000313" key="2">
    <source>
        <dbReference type="EMBL" id="CAA9312981.1"/>
    </source>
</evidence>
<name>A0A6J4KR01_9BACT</name>
<organism evidence="2">
    <name type="scientific">uncultured Gemmatimonadota bacterium</name>
    <dbReference type="NCBI Taxonomy" id="203437"/>
    <lineage>
        <taxon>Bacteria</taxon>
        <taxon>Pseudomonadati</taxon>
        <taxon>Gemmatimonadota</taxon>
        <taxon>environmental samples</taxon>
    </lineage>
</organism>
<gene>
    <name evidence="2" type="ORF">AVDCRST_MAG89-1241</name>
</gene>